<sequence>MNIQQQVTQIDALVTEGAMVEAVNRFFDANAITSDFSGVKTQGKAQMVEKMEGFLGAIATVRGITHHNSLVHGNTSTSEFTFDFEMKDGSNILWHEIIKRQWNAAGKVVSETYFKA</sequence>
<dbReference type="Gene3D" id="3.10.450.50">
    <property type="match status" value="1"/>
</dbReference>
<dbReference type="Proteomes" id="UP000219559">
    <property type="component" value="Unassembled WGS sequence"/>
</dbReference>
<dbReference type="EMBL" id="NBWU01000001">
    <property type="protein sequence ID" value="PCE66617.1"/>
    <property type="molecule type" value="Genomic_DNA"/>
</dbReference>
<dbReference type="OrthoDB" id="336094at2"/>
<evidence type="ECO:0000313" key="1">
    <source>
        <dbReference type="EMBL" id="PCE66617.1"/>
    </source>
</evidence>
<comment type="caution">
    <text evidence="1">The sequence shown here is derived from an EMBL/GenBank/DDBJ whole genome shotgun (WGS) entry which is preliminary data.</text>
</comment>
<accession>A0A2A4GDE7</accession>
<protein>
    <recommendedName>
        <fullName evidence="3">SnoaL-like domain-containing protein</fullName>
    </recommendedName>
</protein>
<dbReference type="SUPFAM" id="SSF54427">
    <property type="entry name" value="NTF2-like"/>
    <property type="match status" value="1"/>
</dbReference>
<dbReference type="InterPro" id="IPR032710">
    <property type="entry name" value="NTF2-like_dom_sf"/>
</dbReference>
<name>A0A2A4GDE7_9FLAO</name>
<organism evidence="1 2">
    <name type="scientific">Sediminicola luteus</name>
    <dbReference type="NCBI Taxonomy" id="319238"/>
    <lineage>
        <taxon>Bacteria</taxon>
        <taxon>Pseudomonadati</taxon>
        <taxon>Bacteroidota</taxon>
        <taxon>Flavobacteriia</taxon>
        <taxon>Flavobacteriales</taxon>
        <taxon>Flavobacteriaceae</taxon>
        <taxon>Sediminicola</taxon>
    </lineage>
</organism>
<gene>
    <name evidence="1" type="ORF">B7P33_04800</name>
</gene>
<evidence type="ECO:0008006" key="3">
    <source>
        <dbReference type="Google" id="ProtNLM"/>
    </source>
</evidence>
<dbReference type="RefSeq" id="WP_097442138.1">
    <property type="nucleotide sequence ID" value="NZ_NBWU01000001.1"/>
</dbReference>
<reference evidence="1 2" key="1">
    <citation type="submission" date="2017-04" db="EMBL/GenBank/DDBJ databases">
        <title>A new member of the family Flavobacteriaceae isolated from ascidians.</title>
        <authorList>
            <person name="Chen L."/>
        </authorList>
    </citation>
    <scope>NUCLEOTIDE SEQUENCE [LARGE SCALE GENOMIC DNA]</scope>
    <source>
        <strain evidence="1 2">HQA918</strain>
    </source>
</reference>
<proteinExistence type="predicted"/>
<dbReference type="AlphaFoldDB" id="A0A2A4GDE7"/>
<keyword evidence="2" id="KW-1185">Reference proteome</keyword>
<evidence type="ECO:0000313" key="2">
    <source>
        <dbReference type="Proteomes" id="UP000219559"/>
    </source>
</evidence>